<keyword evidence="3" id="KW-0472">Membrane</keyword>
<dbReference type="OrthoDB" id="10058185at2759"/>
<dbReference type="InterPro" id="IPR002225">
    <property type="entry name" value="3Beta_OHSteriod_DH/Estase"/>
</dbReference>
<evidence type="ECO:0000259" key="4">
    <source>
        <dbReference type="Pfam" id="PF01073"/>
    </source>
</evidence>
<dbReference type="STRING" id="97972.A0A2V1DMZ2"/>
<name>A0A2V1DMZ2_9PLEO</name>
<dbReference type="InterPro" id="IPR050177">
    <property type="entry name" value="Lipid_A_modif_metabolic_enz"/>
</dbReference>
<dbReference type="PANTHER" id="PTHR43245:SF51">
    <property type="entry name" value="SHORT CHAIN DEHYDROGENASE_REDUCTASE FAMILY 42E, MEMBER 2"/>
    <property type="match status" value="1"/>
</dbReference>
<reference evidence="5 6" key="1">
    <citation type="journal article" date="2018" name="Sci. Rep.">
        <title>Comparative genomics provides insights into the lifestyle and reveals functional heterogeneity of dark septate endophytic fungi.</title>
        <authorList>
            <person name="Knapp D.G."/>
            <person name="Nemeth J.B."/>
            <person name="Barry K."/>
            <person name="Hainaut M."/>
            <person name="Henrissat B."/>
            <person name="Johnson J."/>
            <person name="Kuo A."/>
            <person name="Lim J.H.P."/>
            <person name="Lipzen A."/>
            <person name="Nolan M."/>
            <person name="Ohm R.A."/>
            <person name="Tamas L."/>
            <person name="Grigoriev I.V."/>
            <person name="Spatafora J.W."/>
            <person name="Nagy L.G."/>
            <person name="Kovacs G.M."/>
        </authorList>
    </citation>
    <scope>NUCLEOTIDE SEQUENCE [LARGE SCALE GENOMIC DNA]</scope>
    <source>
        <strain evidence="5 6">DSE2036</strain>
    </source>
</reference>
<dbReference type="PANTHER" id="PTHR43245">
    <property type="entry name" value="BIFUNCTIONAL POLYMYXIN RESISTANCE PROTEIN ARNA"/>
    <property type="match status" value="1"/>
</dbReference>
<evidence type="ECO:0000256" key="2">
    <source>
        <dbReference type="ARBA" id="ARBA00023002"/>
    </source>
</evidence>
<dbReference type="GO" id="GO:0016616">
    <property type="term" value="F:oxidoreductase activity, acting on the CH-OH group of donors, NAD or NADP as acceptor"/>
    <property type="evidence" value="ECO:0007669"/>
    <property type="project" value="InterPro"/>
</dbReference>
<dbReference type="AlphaFoldDB" id="A0A2V1DMZ2"/>
<feature type="domain" description="3-beta hydroxysteroid dehydrogenase/isomerase" evidence="4">
    <location>
        <begin position="11"/>
        <end position="279"/>
    </location>
</feature>
<keyword evidence="3" id="KW-0812">Transmembrane</keyword>
<feature type="transmembrane region" description="Helical" evidence="3">
    <location>
        <begin position="287"/>
        <end position="306"/>
    </location>
</feature>
<dbReference type="InterPro" id="IPR036291">
    <property type="entry name" value="NAD(P)-bd_dom_sf"/>
</dbReference>
<accession>A0A2V1DMZ2</accession>
<keyword evidence="3" id="KW-1133">Transmembrane helix</keyword>
<dbReference type="SUPFAM" id="SSF51735">
    <property type="entry name" value="NAD(P)-binding Rossmann-fold domains"/>
    <property type="match status" value="1"/>
</dbReference>
<evidence type="ECO:0000256" key="3">
    <source>
        <dbReference type="SAM" id="Phobius"/>
    </source>
</evidence>
<evidence type="ECO:0000256" key="1">
    <source>
        <dbReference type="ARBA" id="ARBA00009219"/>
    </source>
</evidence>
<dbReference type="Proteomes" id="UP000244855">
    <property type="component" value="Unassembled WGS sequence"/>
</dbReference>
<dbReference type="Pfam" id="PF01073">
    <property type="entry name" value="3Beta_HSD"/>
    <property type="match status" value="1"/>
</dbReference>
<sequence length="370" mass="41266">MTTNWVSQLILIIGGNGFLGQHLIQDLVERGIDPERIHIVDIKSNGPQTPGPTYHCADITSLEDIIAVLQPIKPNVLFHIASPYPFEANHTVLEKVNITGTRNLIDSAQIVGSVAAFIYTSSSSVIHDHYHPLQRADETLPVLYFPEQPNYYSHTKAVAEDIVLSANRKAGNMLTVAIRPASMYGEGDTTQTPNLVKNAQAGRANLQIGSSNNKFDNTYVKNLTHAQILAAEALLGSAGEEPLPNDRRVEGEAFLVTDDDPYTFSGYTRLVAEFAGHPVKAEDVRTIPLWLMLSFVYTAEWLYWIFTFGKTMSFSTRVVRMLAQERTFDIDKIKTRLGYQPQFTTAEGTKRAVDWFIEHQRSETAGKKVL</sequence>
<proteinExistence type="inferred from homology"/>
<organism evidence="5 6">
    <name type="scientific">Periconia macrospinosa</name>
    <dbReference type="NCBI Taxonomy" id="97972"/>
    <lineage>
        <taxon>Eukaryota</taxon>
        <taxon>Fungi</taxon>
        <taxon>Dikarya</taxon>
        <taxon>Ascomycota</taxon>
        <taxon>Pezizomycotina</taxon>
        <taxon>Dothideomycetes</taxon>
        <taxon>Pleosporomycetidae</taxon>
        <taxon>Pleosporales</taxon>
        <taxon>Massarineae</taxon>
        <taxon>Periconiaceae</taxon>
        <taxon>Periconia</taxon>
    </lineage>
</organism>
<evidence type="ECO:0000313" key="5">
    <source>
        <dbReference type="EMBL" id="PVH99003.1"/>
    </source>
</evidence>
<dbReference type="GO" id="GO:0006694">
    <property type="term" value="P:steroid biosynthetic process"/>
    <property type="evidence" value="ECO:0007669"/>
    <property type="project" value="InterPro"/>
</dbReference>
<protein>
    <submittedName>
        <fullName evidence="5">Hydroxysteroid dehydrogenase</fullName>
    </submittedName>
</protein>
<keyword evidence="2" id="KW-0560">Oxidoreductase</keyword>
<dbReference type="EMBL" id="KZ805401">
    <property type="protein sequence ID" value="PVH99003.1"/>
    <property type="molecule type" value="Genomic_DNA"/>
</dbReference>
<gene>
    <name evidence="5" type="ORF">DM02DRAFT_680446</name>
</gene>
<keyword evidence="6" id="KW-1185">Reference proteome</keyword>
<evidence type="ECO:0000313" key="6">
    <source>
        <dbReference type="Proteomes" id="UP000244855"/>
    </source>
</evidence>
<dbReference type="Gene3D" id="3.40.50.720">
    <property type="entry name" value="NAD(P)-binding Rossmann-like Domain"/>
    <property type="match status" value="1"/>
</dbReference>
<comment type="similarity">
    <text evidence="1">Belongs to the 3-beta-HSD family.</text>
</comment>